<dbReference type="InterPro" id="IPR050109">
    <property type="entry name" value="HTH-type_TetR-like_transc_reg"/>
</dbReference>
<feature type="region of interest" description="Disordered" evidence="5">
    <location>
        <begin position="195"/>
        <end position="227"/>
    </location>
</feature>
<evidence type="ECO:0000256" key="5">
    <source>
        <dbReference type="SAM" id="MobiDB-lite"/>
    </source>
</evidence>
<keyword evidence="1" id="KW-0805">Transcription regulation</keyword>
<dbReference type="GO" id="GO:0000976">
    <property type="term" value="F:transcription cis-regulatory region binding"/>
    <property type="evidence" value="ECO:0007669"/>
    <property type="project" value="TreeGrafter"/>
</dbReference>
<protein>
    <submittedName>
        <fullName evidence="7">DNA-binding transcriptional regulator, AcrR family</fullName>
    </submittedName>
</protein>
<reference evidence="8" key="1">
    <citation type="submission" date="2016-10" db="EMBL/GenBank/DDBJ databases">
        <authorList>
            <person name="Varghese N."/>
            <person name="Submissions S."/>
        </authorList>
    </citation>
    <scope>NUCLEOTIDE SEQUENCE [LARGE SCALE GENOMIC DNA]</scope>
    <source>
        <strain evidence="8">DSM 44234</strain>
    </source>
</reference>
<dbReference type="GO" id="GO:0003700">
    <property type="term" value="F:DNA-binding transcription factor activity"/>
    <property type="evidence" value="ECO:0007669"/>
    <property type="project" value="TreeGrafter"/>
</dbReference>
<dbReference type="STRING" id="57704.SAMN04489793_5032"/>
<proteinExistence type="predicted"/>
<keyword evidence="2 4" id="KW-0238">DNA-binding</keyword>
<dbReference type="Proteomes" id="UP000182241">
    <property type="component" value="Unassembled WGS sequence"/>
</dbReference>
<feature type="DNA-binding region" description="H-T-H motif" evidence="4">
    <location>
        <begin position="42"/>
        <end position="61"/>
    </location>
</feature>
<dbReference type="PANTHER" id="PTHR30055:SF234">
    <property type="entry name" value="HTH-TYPE TRANSCRIPTIONAL REGULATOR BETI"/>
    <property type="match status" value="1"/>
</dbReference>
<sequence length="227" mass="24520">MNADRSHLAGSDRILRTDARRNRERIVRAAREVFTARGIDAPLAAVARRAGVGVATLHRRFPTRDHLVAEAFGEQFGACTHALEKAIDDPDPWRGLSALVHTVFALQAGDRGFTQAFLDRHPHTAGSSKLDEAERALRALVDRCRDAGVVRRDVTAADVTLAFLANAGLVARGSVPRSASARLAGQLLRAFAVSDDSPLPPPPSLPLRPLLSETVRSAGPDPVLRRR</sequence>
<dbReference type="SUPFAM" id="SSF46689">
    <property type="entry name" value="Homeodomain-like"/>
    <property type="match status" value="1"/>
</dbReference>
<name>A0A1H5AWP7_TSUTY</name>
<evidence type="ECO:0000259" key="6">
    <source>
        <dbReference type="PROSITE" id="PS50977"/>
    </source>
</evidence>
<feature type="domain" description="HTH tetR-type" evidence="6">
    <location>
        <begin position="20"/>
        <end position="79"/>
    </location>
</feature>
<evidence type="ECO:0000313" key="8">
    <source>
        <dbReference type="Proteomes" id="UP000182241"/>
    </source>
</evidence>
<dbReference type="PANTHER" id="PTHR30055">
    <property type="entry name" value="HTH-TYPE TRANSCRIPTIONAL REGULATOR RUTR"/>
    <property type="match status" value="1"/>
</dbReference>
<evidence type="ECO:0000256" key="1">
    <source>
        <dbReference type="ARBA" id="ARBA00023015"/>
    </source>
</evidence>
<dbReference type="OrthoDB" id="9795011at2"/>
<evidence type="ECO:0000256" key="4">
    <source>
        <dbReference type="PROSITE-ProRule" id="PRU00335"/>
    </source>
</evidence>
<dbReference type="InterPro" id="IPR009057">
    <property type="entry name" value="Homeodomain-like_sf"/>
</dbReference>
<keyword evidence="8" id="KW-1185">Reference proteome</keyword>
<evidence type="ECO:0000313" key="7">
    <source>
        <dbReference type="EMBL" id="SED46582.1"/>
    </source>
</evidence>
<dbReference type="Pfam" id="PF00440">
    <property type="entry name" value="TetR_N"/>
    <property type="match status" value="1"/>
</dbReference>
<accession>A0A1H5AWP7</accession>
<keyword evidence="3" id="KW-0804">Transcription</keyword>
<dbReference type="PRINTS" id="PR00455">
    <property type="entry name" value="HTHTETR"/>
</dbReference>
<dbReference type="Gene3D" id="1.10.357.10">
    <property type="entry name" value="Tetracycline Repressor, domain 2"/>
    <property type="match status" value="1"/>
</dbReference>
<gene>
    <name evidence="7" type="ORF">SAMN04489793_5032</name>
</gene>
<evidence type="ECO:0000256" key="2">
    <source>
        <dbReference type="ARBA" id="ARBA00023125"/>
    </source>
</evidence>
<evidence type="ECO:0000256" key="3">
    <source>
        <dbReference type="ARBA" id="ARBA00023163"/>
    </source>
</evidence>
<dbReference type="RefSeq" id="WP_068741351.1">
    <property type="nucleotide sequence ID" value="NZ_CBDRGN010000002.1"/>
</dbReference>
<dbReference type="AlphaFoldDB" id="A0A1H5AWP7"/>
<dbReference type="InterPro" id="IPR036271">
    <property type="entry name" value="Tet_transcr_reg_TetR-rel_C_sf"/>
</dbReference>
<dbReference type="InterPro" id="IPR001647">
    <property type="entry name" value="HTH_TetR"/>
</dbReference>
<dbReference type="PROSITE" id="PS50977">
    <property type="entry name" value="HTH_TETR_2"/>
    <property type="match status" value="1"/>
</dbReference>
<dbReference type="EMBL" id="FNSA01000003">
    <property type="protein sequence ID" value="SED46582.1"/>
    <property type="molecule type" value="Genomic_DNA"/>
</dbReference>
<dbReference type="SUPFAM" id="SSF48498">
    <property type="entry name" value="Tetracyclin repressor-like, C-terminal domain"/>
    <property type="match status" value="1"/>
</dbReference>
<organism evidence="7 8">
    <name type="scientific">Tsukamurella tyrosinosolvens</name>
    <dbReference type="NCBI Taxonomy" id="57704"/>
    <lineage>
        <taxon>Bacteria</taxon>
        <taxon>Bacillati</taxon>
        <taxon>Actinomycetota</taxon>
        <taxon>Actinomycetes</taxon>
        <taxon>Mycobacteriales</taxon>
        <taxon>Tsukamurellaceae</taxon>
        <taxon>Tsukamurella</taxon>
    </lineage>
</organism>